<organism evidence="9 10">
    <name type="scientific">Cupriavidus agavae</name>
    <dbReference type="NCBI Taxonomy" id="1001822"/>
    <lineage>
        <taxon>Bacteria</taxon>
        <taxon>Pseudomonadati</taxon>
        <taxon>Pseudomonadota</taxon>
        <taxon>Betaproteobacteria</taxon>
        <taxon>Burkholderiales</taxon>
        <taxon>Burkholderiaceae</taxon>
        <taxon>Cupriavidus</taxon>
    </lineage>
</organism>
<dbReference type="PANTHER" id="PTHR34582:SF6">
    <property type="entry name" value="UPF0702 TRANSMEMBRANE PROTEIN YCAP"/>
    <property type="match status" value="1"/>
</dbReference>
<evidence type="ECO:0000256" key="4">
    <source>
        <dbReference type="ARBA" id="ARBA00022692"/>
    </source>
</evidence>
<evidence type="ECO:0000256" key="3">
    <source>
        <dbReference type="ARBA" id="ARBA00022475"/>
    </source>
</evidence>
<keyword evidence="4 7" id="KW-0812">Transmembrane</keyword>
<feature type="domain" description="YetF C-terminal" evidence="8">
    <location>
        <begin position="98"/>
        <end position="162"/>
    </location>
</feature>
<dbReference type="Gene3D" id="3.30.240.20">
    <property type="entry name" value="bsu07140 like domains"/>
    <property type="match status" value="1"/>
</dbReference>
<comment type="similarity">
    <text evidence="2">Belongs to the UPF0702 family.</text>
</comment>
<proteinExistence type="inferred from homology"/>
<dbReference type="PANTHER" id="PTHR34582">
    <property type="entry name" value="UPF0702 TRANSMEMBRANE PROTEIN YCAP"/>
    <property type="match status" value="1"/>
</dbReference>
<feature type="transmembrane region" description="Helical" evidence="7">
    <location>
        <begin position="20"/>
        <end position="38"/>
    </location>
</feature>
<sequence length="163" mass="18131">MDLSFDWHHVLAFSISPLETMLRGTLMYWFLFLLFRFIGRRDVGSLGIADLLIIVIVADAAQNGMAGKGDSVADAALLVGTLVLWNRLLDLGAYLSPAIRRFVDPQPVMLVRNGRKLRANMARHAITDEELESQMRQEGVSSVEEVKAMYLEPGGKISVITNK</sequence>
<dbReference type="InterPro" id="IPR007353">
    <property type="entry name" value="DUF421"/>
</dbReference>
<evidence type="ECO:0000259" key="8">
    <source>
        <dbReference type="Pfam" id="PF04239"/>
    </source>
</evidence>
<dbReference type="EMBL" id="SGXM01000008">
    <property type="protein sequence ID" value="RZT31783.1"/>
    <property type="molecule type" value="Genomic_DNA"/>
</dbReference>
<evidence type="ECO:0000256" key="7">
    <source>
        <dbReference type="SAM" id="Phobius"/>
    </source>
</evidence>
<dbReference type="Proteomes" id="UP000291078">
    <property type="component" value="Unassembled WGS sequence"/>
</dbReference>
<evidence type="ECO:0000256" key="5">
    <source>
        <dbReference type="ARBA" id="ARBA00022989"/>
    </source>
</evidence>
<dbReference type="Pfam" id="PF04239">
    <property type="entry name" value="DUF421"/>
    <property type="match status" value="1"/>
</dbReference>
<keyword evidence="6 7" id="KW-0472">Membrane</keyword>
<gene>
    <name evidence="9" type="ORF">EV147_4282</name>
</gene>
<keyword evidence="10" id="KW-1185">Reference proteome</keyword>
<dbReference type="GO" id="GO:0005886">
    <property type="term" value="C:plasma membrane"/>
    <property type="evidence" value="ECO:0007669"/>
    <property type="project" value="UniProtKB-SubCell"/>
</dbReference>
<evidence type="ECO:0000256" key="6">
    <source>
        <dbReference type="ARBA" id="ARBA00023136"/>
    </source>
</evidence>
<dbReference type="AlphaFoldDB" id="A0A4Q7REY7"/>
<accession>A0A4Q7REY7</accession>
<comment type="caution">
    <text evidence="9">The sequence shown here is derived from an EMBL/GenBank/DDBJ whole genome shotgun (WGS) entry which is preliminary data.</text>
</comment>
<keyword evidence="3" id="KW-1003">Cell membrane</keyword>
<evidence type="ECO:0000256" key="2">
    <source>
        <dbReference type="ARBA" id="ARBA00006448"/>
    </source>
</evidence>
<evidence type="ECO:0000313" key="9">
    <source>
        <dbReference type="EMBL" id="RZT31783.1"/>
    </source>
</evidence>
<dbReference type="OrthoDB" id="8617494at2"/>
<comment type="subcellular location">
    <subcellularLocation>
        <location evidence="1">Cell membrane</location>
        <topology evidence="1">Multi-pass membrane protein</topology>
    </subcellularLocation>
</comment>
<protein>
    <submittedName>
        <fullName evidence="9">Uncharacterized protein DUF421</fullName>
    </submittedName>
</protein>
<evidence type="ECO:0000313" key="10">
    <source>
        <dbReference type="Proteomes" id="UP000291078"/>
    </source>
</evidence>
<evidence type="ECO:0000256" key="1">
    <source>
        <dbReference type="ARBA" id="ARBA00004651"/>
    </source>
</evidence>
<reference evidence="9 10" key="1">
    <citation type="journal article" date="2015" name="Stand. Genomic Sci.">
        <title>Genomic Encyclopedia of Bacterial and Archaeal Type Strains, Phase III: the genomes of soil and plant-associated and newly described type strains.</title>
        <authorList>
            <person name="Whitman W.B."/>
            <person name="Woyke T."/>
            <person name="Klenk H.P."/>
            <person name="Zhou Y."/>
            <person name="Lilburn T.G."/>
            <person name="Beck B.J."/>
            <person name="De Vos P."/>
            <person name="Vandamme P."/>
            <person name="Eisen J.A."/>
            <person name="Garrity G."/>
            <person name="Hugenholtz P."/>
            <person name="Kyrpides N.C."/>
        </authorList>
    </citation>
    <scope>NUCLEOTIDE SEQUENCE [LARGE SCALE GENOMIC DNA]</scope>
    <source>
        <strain evidence="9 10">ASC-9842</strain>
    </source>
</reference>
<name>A0A4Q7REY7_9BURK</name>
<dbReference type="InterPro" id="IPR023090">
    <property type="entry name" value="UPF0702_alpha/beta_dom_sf"/>
</dbReference>
<keyword evidence="5 7" id="KW-1133">Transmembrane helix</keyword>
<dbReference type="RefSeq" id="WP_130393191.1">
    <property type="nucleotide sequence ID" value="NZ_SGXM01000008.1"/>
</dbReference>